<proteinExistence type="predicted"/>
<sequence>MKSTYSQSQYFFKDLVRMSLDGSSTSVAIRIDNDDKKIQIIDNGHGIDFQKLEGIGVNYQKMDDDIFKHIHQLPVVVIMTKPKNSPCSYGKV</sequence>
<protein>
    <recommendedName>
        <fullName evidence="3">Heat shock protein 83</fullName>
    </recommendedName>
</protein>
<evidence type="ECO:0000313" key="1">
    <source>
        <dbReference type="EMBL" id="KAH0551350.1"/>
    </source>
</evidence>
<dbReference type="InterPro" id="IPR036890">
    <property type="entry name" value="HATPase_C_sf"/>
</dbReference>
<keyword evidence="2" id="KW-1185">Reference proteome</keyword>
<comment type="caution">
    <text evidence="1">The sequence shown here is derived from an EMBL/GenBank/DDBJ whole genome shotgun (WGS) entry which is preliminary data.</text>
</comment>
<gene>
    <name evidence="1" type="ORF">KQX54_001984</name>
</gene>
<dbReference type="AlphaFoldDB" id="A0AAV7IIE8"/>
<dbReference type="EMBL" id="JAHXZJ010001493">
    <property type="protein sequence ID" value="KAH0551350.1"/>
    <property type="molecule type" value="Genomic_DNA"/>
</dbReference>
<name>A0AAV7IIE8_COTGL</name>
<evidence type="ECO:0000313" key="2">
    <source>
        <dbReference type="Proteomes" id="UP000826195"/>
    </source>
</evidence>
<dbReference type="Proteomes" id="UP000826195">
    <property type="component" value="Unassembled WGS sequence"/>
</dbReference>
<dbReference type="Gene3D" id="3.30.565.10">
    <property type="entry name" value="Histidine kinase-like ATPase, C-terminal domain"/>
    <property type="match status" value="1"/>
</dbReference>
<accession>A0AAV7IIE8</accession>
<reference evidence="1 2" key="1">
    <citation type="journal article" date="2021" name="J. Hered.">
        <title>A chromosome-level genome assembly of the parasitoid wasp, Cotesia glomerata (Hymenoptera: Braconidae).</title>
        <authorList>
            <person name="Pinto B.J."/>
            <person name="Weis J.J."/>
            <person name="Gamble T."/>
            <person name="Ode P.J."/>
            <person name="Paul R."/>
            <person name="Zaspel J.M."/>
        </authorList>
    </citation>
    <scope>NUCLEOTIDE SEQUENCE [LARGE SCALE GENOMIC DNA]</scope>
    <source>
        <strain evidence="1">CgM1</strain>
    </source>
</reference>
<evidence type="ECO:0008006" key="3">
    <source>
        <dbReference type="Google" id="ProtNLM"/>
    </source>
</evidence>
<dbReference type="Pfam" id="PF13589">
    <property type="entry name" value="HATPase_c_3"/>
    <property type="match status" value="1"/>
</dbReference>
<dbReference type="SUPFAM" id="SSF55874">
    <property type="entry name" value="ATPase domain of HSP90 chaperone/DNA topoisomerase II/histidine kinase"/>
    <property type="match status" value="1"/>
</dbReference>
<organism evidence="1 2">
    <name type="scientific">Cotesia glomerata</name>
    <name type="common">Lepidopteran parasitic wasp</name>
    <name type="synonym">Apanteles glomeratus</name>
    <dbReference type="NCBI Taxonomy" id="32391"/>
    <lineage>
        <taxon>Eukaryota</taxon>
        <taxon>Metazoa</taxon>
        <taxon>Ecdysozoa</taxon>
        <taxon>Arthropoda</taxon>
        <taxon>Hexapoda</taxon>
        <taxon>Insecta</taxon>
        <taxon>Pterygota</taxon>
        <taxon>Neoptera</taxon>
        <taxon>Endopterygota</taxon>
        <taxon>Hymenoptera</taxon>
        <taxon>Apocrita</taxon>
        <taxon>Ichneumonoidea</taxon>
        <taxon>Braconidae</taxon>
        <taxon>Microgastrinae</taxon>
        <taxon>Cotesia</taxon>
    </lineage>
</organism>